<gene>
    <name evidence="1" type="ORF">L6452_07355</name>
</gene>
<sequence length="128" mass="14102">MLTGDQISEFPQGLLGASSCCTTFGGSSDQNRRKDRWIIMYSGKLAKSRKLDVKGIGTQSIGSIHQKLKIFGSHSLRLGGQFKEQSFLNYYLFISSMQMVKDTRVPEIHGCGDADVGAYACMIIDLLT</sequence>
<proteinExistence type="predicted"/>
<organism evidence="1 2">
    <name type="scientific">Arctium lappa</name>
    <name type="common">Greater burdock</name>
    <name type="synonym">Lappa major</name>
    <dbReference type="NCBI Taxonomy" id="4217"/>
    <lineage>
        <taxon>Eukaryota</taxon>
        <taxon>Viridiplantae</taxon>
        <taxon>Streptophyta</taxon>
        <taxon>Embryophyta</taxon>
        <taxon>Tracheophyta</taxon>
        <taxon>Spermatophyta</taxon>
        <taxon>Magnoliopsida</taxon>
        <taxon>eudicotyledons</taxon>
        <taxon>Gunneridae</taxon>
        <taxon>Pentapetalae</taxon>
        <taxon>asterids</taxon>
        <taxon>campanulids</taxon>
        <taxon>Asterales</taxon>
        <taxon>Asteraceae</taxon>
        <taxon>Carduoideae</taxon>
        <taxon>Cardueae</taxon>
        <taxon>Arctiinae</taxon>
        <taxon>Arctium</taxon>
    </lineage>
</organism>
<keyword evidence="2" id="KW-1185">Reference proteome</keyword>
<dbReference type="Proteomes" id="UP001055879">
    <property type="component" value="Linkage Group LG02"/>
</dbReference>
<dbReference type="EMBL" id="CM042048">
    <property type="protein sequence ID" value="KAI3759490.1"/>
    <property type="molecule type" value="Genomic_DNA"/>
</dbReference>
<evidence type="ECO:0000313" key="2">
    <source>
        <dbReference type="Proteomes" id="UP001055879"/>
    </source>
</evidence>
<protein>
    <submittedName>
        <fullName evidence="1">Uncharacterized protein</fullName>
    </submittedName>
</protein>
<comment type="caution">
    <text evidence="1">The sequence shown here is derived from an EMBL/GenBank/DDBJ whole genome shotgun (WGS) entry which is preliminary data.</text>
</comment>
<name>A0ACB9EL92_ARCLA</name>
<accession>A0ACB9EL92</accession>
<reference evidence="2" key="1">
    <citation type="journal article" date="2022" name="Mol. Ecol. Resour.">
        <title>The genomes of chicory, endive, great burdock and yacon provide insights into Asteraceae palaeo-polyploidization history and plant inulin production.</title>
        <authorList>
            <person name="Fan W."/>
            <person name="Wang S."/>
            <person name="Wang H."/>
            <person name="Wang A."/>
            <person name="Jiang F."/>
            <person name="Liu H."/>
            <person name="Zhao H."/>
            <person name="Xu D."/>
            <person name="Zhang Y."/>
        </authorList>
    </citation>
    <scope>NUCLEOTIDE SEQUENCE [LARGE SCALE GENOMIC DNA]</scope>
    <source>
        <strain evidence="2">cv. Niubang</strain>
    </source>
</reference>
<reference evidence="1 2" key="2">
    <citation type="journal article" date="2022" name="Mol. Ecol. Resour.">
        <title>The genomes of chicory, endive, great burdock and yacon provide insights into Asteraceae paleo-polyploidization history and plant inulin production.</title>
        <authorList>
            <person name="Fan W."/>
            <person name="Wang S."/>
            <person name="Wang H."/>
            <person name="Wang A."/>
            <person name="Jiang F."/>
            <person name="Liu H."/>
            <person name="Zhao H."/>
            <person name="Xu D."/>
            <person name="Zhang Y."/>
        </authorList>
    </citation>
    <scope>NUCLEOTIDE SEQUENCE [LARGE SCALE GENOMIC DNA]</scope>
    <source>
        <strain evidence="2">cv. Niubang</strain>
    </source>
</reference>
<evidence type="ECO:0000313" key="1">
    <source>
        <dbReference type="EMBL" id="KAI3759490.1"/>
    </source>
</evidence>